<dbReference type="Proteomes" id="UP001161247">
    <property type="component" value="Chromosome 2"/>
</dbReference>
<reference evidence="2" key="1">
    <citation type="submission" date="2023-03" db="EMBL/GenBank/DDBJ databases">
        <authorList>
            <person name="Julca I."/>
        </authorList>
    </citation>
    <scope>NUCLEOTIDE SEQUENCE</scope>
</reference>
<organism evidence="2 3">
    <name type="scientific">Oldenlandia corymbosa var. corymbosa</name>
    <dbReference type="NCBI Taxonomy" id="529605"/>
    <lineage>
        <taxon>Eukaryota</taxon>
        <taxon>Viridiplantae</taxon>
        <taxon>Streptophyta</taxon>
        <taxon>Embryophyta</taxon>
        <taxon>Tracheophyta</taxon>
        <taxon>Spermatophyta</taxon>
        <taxon>Magnoliopsida</taxon>
        <taxon>eudicotyledons</taxon>
        <taxon>Gunneridae</taxon>
        <taxon>Pentapetalae</taxon>
        <taxon>asterids</taxon>
        <taxon>lamiids</taxon>
        <taxon>Gentianales</taxon>
        <taxon>Rubiaceae</taxon>
        <taxon>Rubioideae</taxon>
        <taxon>Spermacoceae</taxon>
        <taxon>Hedyotis-Oldenlandia complex</taxon>
        <taxon>Oldenlandia</taxon>
    </lineage>
</organism>
<evidence type="ECO:0000313" key="3">
    <source>
        <dbReference type="Proteomes" id="UP001161247"/>
    </source>
</evidence>
<protein>
    <submittedName>
        <fullName evidence="2">OLC1v1031054C1</fullName>
    </submittedName>
</protein>
<evidence type="ECO:0000313" key="2">
    <source>
        <dbReference type="EMBL" id="CAI9095173.1"/>
    </source>
</evidence>
<sequence>MTDGPNIVGKETNFGVYTGEQEYSIPTEGGKKRSRLAPKLKEKSPRQEDSAMVVDSRQNRGQDLGQQSMEPPDS</sequence>
<proteinExistence type="predicted"/>
<evidence type="ECO:0000256" key="1">
    <source>
        <dbReference type="SAM" id="MobiDB-lite"/>
    </source>
</evidence>
<feature type="compositionally biased region" description="Polar residues" evidence="1">
    <location>
        <begin position="59"/>
        <end position="74"/>
    </location>
</feature>
<gene>
    <name evidence="2" type="ORF">OLC1_LOCUS6198</name>
</gene>
<name>A0AAV1CKH9_OLDCO</name>
<dbReference type="AlphaFoldDB" id="A0AAV1CKH9"/>
<dbReference type="EMBL" id="OX459119">
    <property type="protein sequence ID" value="CAI9095173.1"/>
    <property type="molecule type" value="Genomic_DNA"/>
</dbReference>
<keyword evidence="3" id="KW-1185">Reference proteome</keyword>
<accession>A0AAV1CKH9</accession>
<feature type="compositionally biased region" description="Basic and acidic residues" evidence="1">
    <location>
        <begin position="39"/>
        <end position="49"/>
    </location>
</feature>
<feature type="region of interest" description="Disordered" evidence="1">
    <location>
        <begin position="20"/>
        <end position="74"/>
    </location>
</feature>